<feature type="transmembrane region" description="Helical" evidence="7">
    <location>
        <begin position="417"/>
        <end position="438"/>
    </location>
</feature>
<dbReference type="RefSeq" id="WP_179658607.1">
    <property type="nucleotide sequence ID" value="NZ_JACBZR010000001.1"/>
</dbReference>
<evidence type="ECO:0000256" key="6">
    <source>
        <dbReference type="SAM" id="MobiDB-lite"/>
    </source>
</evidence>
<name>A0A7Z0DMU8_9ACTN</name>
<accession>A0A7Z0DMU8</accession>
<evidence type="ECO:0000256" key="7">
    <source>
        <dbReference type="SAM" id="Phobius"/>
    </source>
</evidence>
<keyword evidence="10" id="KW-1185">Reference proteome</keyword>
<feature type="transmembrane region" description="Helical" evidence="7">
    <location>
        <begin position="341"/>
        <end position="361"/>
    </location>
</feature>
<evidence type="ECO:0000256" key="2">
    <source>
        <dbReference type="ARBA" id="ARBA00022475"/>
    </source>
</evidence>
<dbReference type="PANTHER" id="PTHR33406">
    <property type="entry name" value="MEMBRANE PROTEIN MJ1562-RELATED"/>
    <property type="match status" value="1"/>
</dbReference>
<reference evidence="9 10" key="1">
    <citation type="submission" date="2020-07" db="EMBL/GenBank/DDBJ databases">
        <title>Sequencing the genomes of 1000 actinobacteria strains.</title>
        <authorList>
            <person name="Klenk H.-P."/>
        </authorList>
    </citation>
    <scope>NUCLEOTIDE SEQUENCE [LARGE SCALE GENOMIC DNA]</scope>
    <source>
        <strain evidence="9 10">DSM 26487</strain>
    </source>
</reference>
<organism evidence="9 10">
    <name type="scientific">Nocardioides panzhihuensis</name>
    <dbReference type="NCBI Taxonomy" id="860243"/>
    <lineage>
        <taxon>Bacteria</taxon>
        <taxon>Bacillati</taxon>
        <taxon>Actinomycetota</taxon>
        <taxon>Actinomycetes</taxon>
        <taxon>Propionibacteriales</taxon>
        <taxon>Nocardioidaceae</taxon>
        <taxon>Nocardioides</taxon>
    </lineage>
</organism>
<keyword evidence="5 7" id="KW-0472">Membrane</keyword>
<evidence type="ECO:0000256" key="5">
    <source>
        <dbReference type="ARBA" id="ARBA00023136"/>
    </source>
</evidence>
<feature type="transmembrane region" description="Helical" evidence="7">
    <location>
        <begin position="313"/>
        <end position="334"/>
    </location>
</feature>
<feature type="transmembrane region" description="Helical" evidence="7">
    <location>
        <begin position="606"/>
        <end position="624"/>
    </location>
</feature>
<keyword evidence="4 7" id="KW-1133">Transmembrane helix</keyword>
<sequence>MGKVRLLGGGILMAVVVAVVVAGLAQVRTDTTTQSLLPVEDPGLEASLEAARSFGGDPVVILAETDEPRSLLQGDQIERLVGLEGRLAQLPDVAVVYGPGTVLNQVAGQAQNMMAAIAGRRNALRAGAEQRAEKAGLSPAKVKQAGEQAIKAYDVRYGSLLVKALPAGLPTLRNPRFVQAVVFDEDGRSRQQWRFVVPSADAVAIIVRPRESLDQAATERLVEEVEESVDKAGLETSRVTVTGMPVVAAGLGDVLTREIPLLGGIGLVLILACYLLLPWLSPRRARLLPLVATTVAVAGVLAAFGWLDHPLSLGVVAFLPIVLGTGSDFPAYLVRGANRRQVVVTALAAAAGFGALAVSSVPFVRDLGLALASGVVAATGVGLILARRAKPLSPDDAPSPGGDAGEPVRKPSGRNGFATRVGIVGAAIACALGGWIALPGLDVESQPDQLAAGLPALEDVRHAEELVGSAGEVQVLVRGSDVTSPESLAWMREVQEVVVRRFSDRLHPIVSLPSLLSFLGDDPTPAQIRAGLEQLPPYLRGSVMRSDGRQAVLSFGIELEDVEAQRTLLADLRSAIPDPPSGVEADLAGLPVVTSRSYELVSGNRYLDALAGIAAAGLVLLVGLRRRSDALRAVVAAGLATGWGFAGAWLLGVPLTPLTVALGSLATATACEFTILLGAAKASRTVLLGRSVMVAAVAAACGYLALAFSGLAVIRDFGLFLAATVALSFVAAHVVRMLPSAPGPEQSLPANEPTKSPEEVLV</sequence>
<dbReference type="InterPro" id="IPR050545">
    <property type="entry name" value="Mycobact_MmpL"/>
</dbReference>
<dbReference type="GO" id="GO:0005886">
    <property type="term" value="C:plasma membrane"/>
    <property type="evidence" value="ECO:0007669"/>
    <property type="project" value="UniProtKB-SubCell"/>
</dbReference>
<dbReference type="AlphaFoldDB" id="A0A7Z0DMU8"/>
<feature type="region of interest" description="Disordered" evidence="6">
    <location>
        <begin position="743"/>
        <end position="762"/>
    </location>
</feature>
<feature type="region of interest" description="Disordered" evidence="6">
    <location>
        <begin position="392"/>
        <end position="413"/>
    </location>
</feature>
<gene>
    <name evidence="9" type="ORF">BJ988_002901</name>
</gene>
<proteinExistence type="predicted"/>
<comment type="caution">
    <text evidence="9">The sequence shown here is derived from an EMBL/GenBank/DDBJ whole genome shotgun (WGS) entry which is preliminary data.</text>
</comment>
<keyword evidence="2" id="KW-1003">Cell membrane</keyword>
<dbReference type="Pfam" id="PF03176">
    <property type="entry name" value="MMPL"/>
    <property type="match status" value="1"/>
</dbReference>
<evidence type="ECO:0000313" key="10">
    <source>
        <dbReference type="Proteomes" id="UP000564496"/>
    </source>
</evidence>
<feature type="domain" description="Membrane transport protein MMPL" evidence="8">
    <location>
        <begin position="191"/>
        <end position="314"/>
    </location>
</feature>
<dbReference type="PANTHER" id="PTHR33406:SF13">
    <property type="entry name" value="MEMBRANE PROTEIN YDFJ"/>
    <property type="match status" value="1"/>
</dbReference>
<evidence type="ECO:0000256" key="1">
    <source>
        <dbReference type="ARBA" id="ARBA00004651"/>
    </source>
</evidence>
<feature type="transmembrane region" description="Helical" evidence="7">
    <location>
        <begin position="631"/>
        <end position="652"/>
    </location>
</feature>
<comment type="subcellular location">
    <subcellularLocation>
        <location evidence="1">Cell membrane</location>
        <topology evidence="1">Multi-pass membrane protein</topology>
    </subcellularLocation>
</comment>
<feature type="transmembrane region" description="Helical" evidence="7">
    <location>
        <begin position="261"/>
        <end position="280"/>
    </location>
</feature>
<feature type="transmembrane region" description="Helical" evidence="7">
    <location>
        <begin position="367"/>
        <end position="386"/>
    </location>
</feature>
<dbReference type="Proteomes" id="UP000564496">
    <property type="component" value="Unassembled WGS sequence"/>
</dbReference>
<evidence type="ECO:0000313" key="9">
    <source>
        <dbReference type="EMBL" id="NYI78253.1"/>
    </source>
</evidence>
<dbReference type="EMBL" id="JACBZR010000001">
    <property type="protein sequence ID" value="NYI78253.1"/>
    <property type="molecule type" value="Genomic_DNA"/>
</dbReference>
<feature type="transmembrane region" description="Helical" evidence="7">
    <location>
        <begin position="287"/>
        <end position="307"/>
    </location>
</feature>
<protein>
    <recommendedName>
        <fullName evidence="8">Membrane transport protein MMPL domain-containing protein</fullName>
    </recommendedName>
</protein>
<feature type="transmembrane region" description="Helical" evidence="7">
    <location>
        <begin position="692"/>
        <end position="714"/>
    </location>
</feature>
<dbReference type="SUPFAM" id="SSF82866">
    <property type="entry name" value="Multidrug efflux transporter AcrB transmembrane domain"/>
    <property type="match status" value="2"/>
</dbReference>
<feature type="transmembrane region" description="Helical" evidence="7">
    <location>
        <begin position="720"/>
        <end position="738"/>
    </location>
</feature>
<dbReference type="InterPro" id="IPR004869">
    <property type="entry name" value="MMPL_dom"/>
</dbReference>
<feature type="transmembrane region" description="Helical" evidence="7">
    <location>
        <begin position="658"/>
        <end position="680"/>
    </location>
</feature>
<evidence type="ECO:0000256" key="3">
    <source>
        <dbReference type="ARBA" id="ARBA00022692"/>
    </source>
</evidence>
<keyword evidence="3 7" id="KW-0812">Transmembrane</keyword>
<evidence type="ECO:0000256" key="4">
    <source>
        <dbReference type="ARBA" id="ARBA00022989"/>
    </source>
</evidence>
<evidence type="ECO:0000259" key="8">
    <source>
        <dbReference type="Pfam" id="PF03176"/>
    </source>
</evidence>
<dbReference type="Gene3D" id="1.20.1640.10">
    <property type="entry name" value="Multidrug efflux transporter AcrB transmembrane domain"/>
    <property type="match status" value="1"/>
</dbReference>